<proteinExistence type="predicted"/>
<dbReference type="InterPro" id="IPR013493">
    <property type="entry name" value="CHP02677"/>
</dbReference>
<dbReference type="RefSeq" id="WP_167927919.1">
    <property type="nucleotide sequence ID" value="NZ_JAATVY010000024.1"/>
</dbReference>
<reference evidence="1 2" key="1">
    <citation type="submission" date="2020-03" db="EMBL/GenBank/DDBJ databases">
        <title>WGS of the type strain of Planosporangium spp.</title>
        <authorList>
            <person name="Thawai C."/>
        </authorList>
    </citation>
    <scope>NUCLEOTIDE SEQUENCE [LARGE SCALE GENOMIC DNA]</scope>
    <source>
        <strain evidence="1 2">TBRC 5610</strain>
    </source>
</reference>
<organism evidence="1 2">
    <name type="scientific">Planosporangium thailandense</name>
    <dbReference type="NCBI Taxonomy" id="765197"/>
    <lineage>
        <taxon>Bacteria</taxon>
        <taxon>Bacillati</taxon>
        <taxon>Actinomycetota</taxon>
        <taxon>Actinomycetes</taxon>
        <taxon>Micromonosporales</taxon>
        <taxon>Micromonosporaceae</taxon>
        <taxon>Planosporangium</taxon>
    </lineage>
</organism>
<dbReference type="Pfam" id="PF09660">
    <property type="entry name" value="DUF2397"/>
    <property type="match status" value="1"/>
</dbReference>
<keyword evidence="2" id="KW-1185">Reference proteome</keyword>
<evidence type="ECO:0000313" key="1">
    <source>
        <dbReference type="EMBL" id="NJC73018.1"/>
    </source>
</evidence>
<comment type="caution">
    <text evidence="1">The sequence shown here is derived from an EMBL/GenBank/DDBJ whole genome shotgun (WGS) entry which is preliminary data.</text>
</comment>
<sequence length="519" mass="56112">MTDEEDEGTHGLAADVTVRDTSSQRALFSYLTADVADEYIAIMRLFTSTLLADLSAAEVAAQLAERGLTLDPDTVENRCQQLVDWGNLVRSVRETRVPTVAAYHRSRSRYQVSKLGGRLHREAEEILRAADGAREVARELLARIVESLNQILLQVGNVNRSIDGEALAGAVTGAFNDHQMFTESVTDFYAYLAGVLSRYDLAGEEYAQFKGLLLDYVDLISADVNRNAPEILERLRILLKLIDRVLDNLPAVPVLAGEMIAVDRLPGRTRSDWEQLAVWYGAGNVRSGPDQLRAAARQALGQLITNARRMLAASGTGLSRRADLLKLAAWFHNADSDTAHRLYDAAFGCYPARHLLIGPDEPDVSAGPSTSWWDSAPVDVPVSLRERGDRAARGRSSRVPDPGADAQRLLARARRQSEARHAAAAELVAVGSLDGSRLSRAARDLLLDKLSAVFAAVSMGGMMVEHRDADLGLLLRAISTRGEATVVAGDDGAVTIHDVRLVALPLGAAGRDTGLAVTA</sequence>
<protein>
    <submittedName>
        <fullName evidence="1">DUF2397 domain-containing protein</fullName>
    </submittedName>
</protein>
<evidence type="ECO:0000313" key="2">
    <source>
        <dbReference type="Proteomes" id="UP000722989"/>
    </source>
</evidence>
<dbReference type="EMBL" id="JAATVY010000024">
    <property type="protein sequence ID" value="NJC73018.1"/>
    <property type="molecule type" value="Genomic_DNA"/>
</dbReference>
<accession>A0ABX0Y3U0</accession>
<name>A0ABX0Y3U0_9ACTN</name>
<dbReference type="Proteomes" id="UP000722989">
    <property type="component" value="Unassembled WGS sequence"/>
</dbReference>
<gene>
    <name evidence="1" type="ORF">HC031_25355</name>
</gene>